<dbReference type="PANTHER" id="PTHR34219:SF3">
    <property type="entry name" value="BLL7967 PROTEIN"/>
    <property type="match status" value="1"/>
</dbReference>
<feature type="transmembrane region" description="Helical" evidence="1">
    <location>
        <begin position="204"/>
        <end position="228"/>
    </location>
</feature>
<dbReference type="KEGG" id="amg:AMEC673_09990"/>
<feature type="transmembrane region" description="Helical" evidence="1">
    <location>
        <begin position="347"/>
        <end position="369"/>
    </location>
</feature>
<dbReference type="Pfam" id="PF03929">
    <property type="entry name" value="PepSY_TM"/>
    <property type="match status" value="1"/>
</dbReference>
<evidence type="ECO:0000256" key="1">
    <source>
        <dbReference type="SAM" id="Phobius"/>
    </source>
</evidence>
<sequence>MKASVIRSALEGHGWIGLFISIPLFIVFWAGSLTLFYPEIKAWSVLPHTEYRSVSDQLPLNNILDTVFSEYDVNTQQRMFVVLPTETMPLYELHLPVNETPSAKNALTSIYVDPVNGETVASIDSFHLADFLYGLHIDLNLPLGDHIVGIVTLFFTVVIFTGLVVQFKKLITHFFYYRGGNTTLRYQLTDMHNVVGVMSLPYTFMYALTGLMFNLSLISQIVTLLFIYDGDRTALLNDTGFPRVTESYTGIEREMPDLNTLITSWEEKENAKASSLRLTNYGDENALIRIIGQHRSNFSQRIDMTYRVRENEFSADLNPAERNAFADGTRFLYALHFGHFAGVDIRIVFFILGLGVCGLIVVGNMLWLTKFQNNRSISSRFKHSIFALTLGGCAGIVPATAFAFLLERVLGTDLNNRSFIVETAFFAVYAISIIGAFFTKHVHLAISRTALASGLILALLSLIEALGHNQAIIQFLNNGYTGPFSISFVSFAFACLLFWLGIKFSEKDGKSKE</sequence>
<name>A0AB32ZYU7_ALTME</name>
<feature type="transmembrane region" description="Helical" evidence="1">
    <location>
        <begin position="450"/>
        <end position="468"/>
    </location>
</feature>
<dbReference type="InterPro" id="IPR005625">
    <property type="entry name" value="PepSY-ass_TM"/>
</dbReference>
<dbReference type="EMBL" id="CP003844">
    <property type="protein sequence ID" value="AFT74692.1"/>
    <property type="molecule type" value="Genomic_DNA"/>
</dbReference>
<proteinExistence type="predicted"/>
<evidence type="ECO:0000313" key="2">
    <source>
        <dbReference type="EMBL" id="AFT74692.1"/>
    </source>
</evidence>
<feature type="transmembrane region" description="Helical" evidence="1">
    <location>
        <begin position="147"/>
        <end position="165"/>
    </location>
</feature>
<reference evidence="3" key="1">
    <citation type="journal article" date="2012" name="Sci. Rep.">
        <title>Genomes of surface isolates of Alteromonas macleodii: the life of a widespread marine opportunistic copiotroph.</title>
        <authorList>
            <person name="Lopez-Perez M."/>
            <person name="Gonzaga A."/>
            <person name="Martin-Cuadrado A.B."/>
            <person name="Onyshchenko O."/>
            <person name="Ghavidel A."/>
            <person name="Ghai R."/>
            <person name="Rodriguez-Valera F."/>
        </authorList>
    </citation>
    <scope>NUCLEOTIDE SEQUENCE [LARGE SCALE GENOMIC DNA]</scope>
    <source>
        <strain evidence="3">English Channel 673</strain>
    </source>
</reference>
<keyword evidence="1" id="KW-1133">Transmembrane helix</keyword>
<feature type="transmembrane region" description="Helical" evidence="1">
    <location>
        <begin position="418"/>
        <end position="438"/>
    </location>
</feature>
<dbReference type="PANTHER" id="PTHR34219">
    <property type="entry name" value="IRON-REGULATED INNER MEMBRANE PROTEIN-RELATED"/>
    <property type="match status" value="1"/>
</dbReference>
<protein>
    <submittedName>
        <fullName evidence="2">Iron-regulated membrane protein</fullName>
    </submittedName>
</protein>
<feature type="transmembrane region" description="Helical" evidence="1">
    <location>
        <begin position="480"/>
        <end position="502"/>
    </location>
</feature>
<dbReference type="RefSeq" id="WP_014976612.1">
    <property type="nucleotide sequence ID" value="NC_018678.1"/>
</dbReference>
<organism evidence="2 3">
    <name type="scientific">Alteromonas macleodii (strain English Channel 673)</name>
    <dbReference type="NCBI Taxonomy" id="1004788"/>
    <lineage>
        <taxon>Bacteria</taxon>
        <taxon>Pseudomonadati</taxon>
        <taxon>Pseudomonadota</taxon>
        <taxon>Gammaproteobacteria</taxon>
        <taxon>Alteromonadales</taxon>
        <taxon>Alteromonadaceae</taxon>
        <taxon>Alteromonas/Salinimonas group</taxon>
        <taxon>Alteromonas</taxon>
    </lineage>
</organism>
<feature type="transmembrane region" description="Helical" evidence="1">
    <location>
        <begin position="385"/>
        <end position="406"/>
    </location>
</feature>
<gene>
    <name evidence="2" type="ordered locus">AMEC673_09990</name>
</gene>
<evidence type="ECO:0000313" key="3">
    <source>
        <dbReference type="Proteomes" id="UP000006296"/>
    </source>
</evidence>
<accession>A0AB32ZYU7</accession>
<dbReference type="AlphaFoldDB" id="A0AB32ZYU7"/>
<keyword evidence="1" id="KW-0812">Transmembrane</keyword>
<keyword evidence="1" id="KW-0472">Membrane</keyword>
<feature type="transmembrane region" description="Helical" evidence="1">
    <location>
        <begin position="12"/>
        <end position="37"/>
    </location>
</feature>
<dbReference type="Proteomes" id="UP000006296">
    <property type="component" value="Chromosome"/>
</dbReference>